<sequence length="122" mass="13978">MGKTIRVSGFPYLIAADVIKEFLESYTGKGTIVALEVKPSRQSSRPYARVQFTNIRCAEIIIELATSRLYMLFGMPRIYKKLNDSIYNFHKETPDEQWIRKTDFTSSCIGQSSGYVSSFLME</sequence>
<organism evidence="2 3">
    <name type="scientific">Buddleja alternifolia</name>
    <dbReference type="NCBI Taxonomy" id="168488"/>
    <lineage>
        <taxon>Eukaryota</taxon>
        <taxon>Viridiplantae</taxon>
        <taxon>Streptophyta</taxon>
        <taxon>Embryophyta</taxon>
        <taxon>Tracheophyta</taxon>
        <taxon>Spermatophyta</taxon>
        <taxon>Magnoliopsida</taxon>
        <taxon>eudicotyledons</taxon>
        <taxon>Gunneridae</taxon>
        <taxon>Pentapetalae</taxon>
        <taxon>asterids</taxon>
        <taxon>lamiids</taxon>
        <taxon>Lamiales</taxon>
        <taxon>Scrophulariaceae</taxon>
        <taxon>Buddlejeae</taxon>
        <taxon>Buddleja</taxon>
    </lineage>
</organism>
<dbReference type="SUPFAM" id="SSF54928">
    <property type="entry name" value="RNA-binding domain, RBD"/>
    <property type="match status" value="1"/>
</dbReference>
<evidence type="ECO:0000313" key="2">
    <source>
        <dbReference type="EMBL" id="KAG8366469.1"/>
    </source>
</evidence>
<dbReference type="InterPro" id="IPR058763">
    <property type="entry name" value="RRM_RDR1/2-like"/>
</dbReference>
<evidence type="ECO:0000313" key="3">
    <source>
        <dbReference type="Proteomes" id="UP000826271"/>
    </source>
</evidence>
<feature type="domain" description="RDR1/2-like RRM" evidence="1">
    <location>
        <begin position="4"/>
        <end position="80"/>
    </location>
</feature>
<reference evidence="2" key="1">
    <citation type="submission" date="2019-10" db="EMBL/GenBank/DDBJ databases">
        <authorList>
            <person name="Zhang R."/>
            <person name="Pan Y."/>
            <person name="Wang J."/>
            <person name="Ma R."/>
            <person name="Yu S."/>
        </authorList>
    </citation>
    <scope>NUCLEOTIDE SEQUENCE</scope>
    <source>
        <strain evidence="2">LA-IB0</strain>
        <tissue evidence="2">Leaf</tissue>
    </source>
</reference>
<dbReference type="EMBL" id="WHWC01000017">
    <property type="protein sequence ID" value="KAG8366469.1"/>
    <property type="molecule type" value="Genomic_DNA"/>
</dbReference>
<comment type="caution">
    <text evidence="2">The sequence shown here is derived from an EMBL/GenBank/DDBJ whole genome shotgun (WGS) entry which is preliminary data.</text>
</comment>
<dbReference type="InterPro" id="IPR035979">
    <property type="entry name" value="RBD_domain_sf"/>
</dbReference>
<dbReference type="AlphaFoldDB" id="A0AAV6WFF0"/>
<proteinExistence type="predicted"/>
<dbReference type="GO" id="GO:0003676">
    <property type="term" value="F:nucleic acid binding"/>
    <property type="evidence" value="ECO:0007669"/>
    <property type="project" value="InterPro"/>
</dbReference>
<keyword evidence="3" id="KW-1185">Reference proteome</keyword>
<accession>A0AAV6WFF0</accession>
<evidence type="ECO:0000259" key="1">
    <source>
        <dbReference type="Pfam" id="PF26250"/>
    </source>
</evidence>
<protein>
    <recommendedName>
        <fullName evidence="1">RDR1/2-like RRM domain-containing protein</fullName>
    </recommendedName>
</protein>
<gene>
    <name evidence="2" type="ORF">BUALT_Bualt17G0083200</name>
</gene>
<dbReference type="Proteomes" id="UP000826271">
    <property type="component" value="Unassembled WGS sequence"/>
</dbReference>
<name>A0AAV6WFF0_9LAMI</name>
<dbReference type="Pfam" id="PF26250">
    <property type="entry name" value="RRM_RdRP1_2"/>
    <property type="match status" value="1"/>
</dbReference>